<keyword evidence="2" id="KW-0472">Membrane</keyword>
<reference evidence="3" key="1">
    <citation type="submission" date="2017-08" db="EMBL/GenBank/DDBJ databases">
        <authorList>
            <person name="Polle J.E."/>
            <person name="Barry K."/>
            <person name="Cushman J."/>
            <person name="Schmutz J."/>
            <person name="Tran D."/>
            <person name="Hathwaick L.T."/>
            <person name="Yim W.C."/>
            <person name="Jenkins J."/>
            <person name="Mckie-Krisberg Z.M."/>
            <person name="Prochnik S."/>
            <person name="Lindquist E."/>
            <person name="Dockter R.B."/>
            <person name="Adam C."/>
            <person name="Molina H."/>
            <person name="Bunkerborg J."/>
            <person name="Jin E."/>
            <person name="Buchheim M."/>
            <person name="Magnuson J."/>
        </authorList>
    </citation>
    <scope>NUCLEOTIDE SEQUENCE</scope>
    <source>
        <strain evidence="3">CCAP 19/18</strain>
    </source>
</reference>
<evidence type="ECO:0000256" key="2">
    <source>
        <dbReference type="SAM" id="Phobius"/>
    </source>
</evidence>
<dbReference type="EMBL" id="MU069480">
    <property type="protein sequence ID" value="KAF5841699.1"/>
    <property type="molecule type" value="Genomic_DNA"/>
</dbReference>
<evidence type="ECO:0000313" key="4">
    <source>
        <dbReference type="Proteomes" id="UP000815325"/>
    </source>
</evidence>
<feature type="compositionally biased region" description="Basic and acidic residues" evidence="1">
    <location>
        <begin position="152"/>
        <end position="166"/>
    </location>
</feature>
<name>A0ABQ7H4B9_DUNSA</name>
<feature type="transmembrane region" description="Helical" evidence="2">
    <location>
        <begin position="287"/>
        <end position="307"/>
    </location>
</feature>
<accession>A0ABQ7H4B9</accession>
<dbReference type="Proteomes" id="UP000815325">
    <property type="component" value="Unassembled WGS sequence"/>
</dbReference>
<organism evidence="3 4">
    <name type="scientific">Dunaliella salina</name>
    <name type="common">Green alga</name>
    <name type="synonym">Protococcus salinus</name>
    <dbReference type="NCBI Taxonomy" id="3046"/>
    <lineage>
        <taxon>Eukaryota</taxon>
        <taxon>Viridiplantae</taxon>
        <taxon>Chlorophyta</taxon>
        <taxon>core chlorophytes</taxon>
        <taxon>Chlorophyceae</taxon>
        <taxon>CS clade</taxon>
        <taxon>Chlamydomonadales</taxon>
        <taxon>Dunaliellaceae</taxon>
        <taxon>Dunaliella</taxon>
    </lineage>
</organism>
<feature type="region of interest" description="Disordered" evidence="1">
    <location>
        <begin position="64"/>
        <end position="102"/>
    </location>
</feature>
<evidence type="ECO:0000256" key="1">
    <source>
        <dbReference type="SAM" id="MobiDB-lite"/>
    </source>
</evidence>
<feature type="transmembrane region" description="Helical" evidence="2">
    <location>
        <begin position="261"/>
        <end position="281"/>
    </location>
</feature>
<protein>
    <submittedName>
        <fullName evidence="3">Uncharacterized protein</fullName>
    </submittedName>
</protein>
<evidence type="ECO:0000313" key="3">
    <source>
        <dbReference type="EMBL" id="KAF5841699.1"/>
    </source>
</evidence>
<gene>
    <name evidence="3" type="ORF">DUNSADRAFT_11906</name>
</gene>
<feature type="region of interest" description="Disordered" evidence="1">
    <location>
        <begin position="149"/>
        <end position="177"/>
    </location>
</feature>
<sequence length="351" mass="38324">MTYIEERVEKGGKGGFANKVLTTWITTSLMAIILTIVASQLVRKALTPSTLKAFDDRHLPFPQRGDAPPHISNFARQQHGHGVGGHSSHSMNGSLRQQSLHKGADSVTIPIQLHGPGAALSSFPHTEGWMPMEPISEASSVHYGTAYSGNTLDHEHSGGLGEEQHGEGSGGGELHGRRHIKAPEMKGGEGGVPRYKLAVEDGLGLHLKKNHGRRSTDQDKLLEQGHALAGVHDPLDRQDKGENEGAETQQQEGFRLPWGRLSWLGGLSLWVAFSQLIANKYVECGSLAYWLAILSVIPAAMFVLLHTRTRVLKEHKRHAFLPREPSHRPRDSVVGQVRMPTALLIGSDLFT</sequence>
<keyword evidence="2" id="KW-1133">Transmembrane helix</keyword>
<keyword evidence="4" id="KW-1185">Reference proteome</keyword>
<comment type="caution">
    <text evidence="3">The sequence shown here is derived from an EMBL/GenBank/DDBJ whole genome shotgun (WGS) entry which is preliminary data.</text>
</comment>
<feature type="compositionally biased region" description="Basic and acidic residues" evidence="1">
    <location>
        <begin position="233"/>
        <end position="243"/>
    </location>
</feature>
<keyword evidence="2" id="KW-0812">Transmembrane</keyword>
<feature type="region of interest" description="Disordered" evidence="1">
    <location>
        <begin position="230"/>
        <end position="251"/>
    </location>
</feature>
<feature type="transmembrane region" description="Helical" evidence="2">
    <location>
        <begin position="20"/>
        <end position="42"/>
    </location>
</feature>
<proteinExistence type="predicted"/>